<name>A0ABS1DRQ0_RUBGE</name>
<comment type="caution">
    <text evidence="2">The sequence shown here is derived from an EMBL/GenBank/DDBJ whole genome shotgun (WGS) entry which is preliminary data.</text>
</comment>
<dbReference type="RefSeq" id="WP_200378119.1">
    <property type="nucleotide sequence ID" value="NZ_NRRU01000015.1"/>
</dbReference>
<gene>
    <name evidence="2" type="ORF">CKO43_05695</name>
</gene>
<dbReference type="PROSITE" id="PS51257">
    <property type="entry name" value="PROKAR_LIPOPROTEIN"/>
    <property type="match status" value="1"/>
</dbReference>
<sequence length="327" mass="33096">MQTKNKSRFQLTAATLAAVCFVAACGGSGGDDDDDNAGALSSEVAEGYVADSAAMPVVAADGVDLAVETLEAGLAAGALGSGQVRAQSVDGSMACAGGGTVSWTVVGADAGNEGNGRLDAGEVVDVDYAACIGADGTTTLDGSLQLTVTARDDSSSDLALLVSGLKVSKPAGSFTVGGGVRVQRQTTALDGGGSRRERELSGEAVVLVASIGGRESNYRLNSYDWTVVKTYDAGGALTGRTHDGQLTLQSDTPRRPDAQIEIESDGALTIGSDGYVAAGRFVATTTNDELTATWADGSVTLTLDLGKDGSIDRTWTVTRDQLKAQLG</sequence>
<evidence type="ECO:0008006" key="4">
    <source>
        <dbReference type="Google" id="ProtNLM"/>
    </source>
</evidence>
<evidence type="ECO:0000256" key="1">
    <source>
        <dbReference type="SAM" id="SignalP"/>
    </source>
</evidence>
<proteinExistence type="predicted"/>
<feature type="chain" id="PRO_5047056449" description="Lipoprotein" evidence="1">
    <location>
        <begin position="25"/>
        <end position="327"/>
    </location>
</feature>
<dbReference type="EMBL" id="NRRU01000015">
    <property type="protein sequence ID" value="MBK1712270.1"/>
    <property type="molecule type" value="Genomic_DNA"/>
</dbReference>
<reference evidence="2" key="1">
    <citation type="submission" date="2017-08" db="EMBL/GenBank/DDBJ databases">
        <authorList>
            <person name="Imhoff J.F."/>
            <person name="Rahn T."/>
            <person name="Kuenzel S."/>
            <person name="Neulinger S.C."/>
        </authorList>
    </citation>
    <scope>NUCLEOTIDE SEQUENCE</scope>
    <source>
        <strain evidence="2">IM 151</strain>
    </source>
</reference>
<keyword evidence="3" id="KW-1185">Reference proteome</keyword>
<dbReference type="Proteomes" id="UP001041814">
    <property type="component" value="Unassembled WGS sequence"/>
</dbReference>
<protein>
    <recommendedName>
        <fullName evidence="4">Lipoprotein</fullName>
    </recommendedName>
</protein>
<feature type="signal peptide" evidence="1">
    <location>
        <begin position="1"/>
        <end position="24"/>
    </location>
</feature>
<organism evidence="2 3">
    <name type="scientific">Rubrivivax gelatinosus</name>
    <name type="common">Rhodocyclus gelatinosus</name>
    <name type="synonym">Rhodopseudomonas gelatinosa</name>
    <dbReference type="NCBI Taxonomy" id="28068"/>
    <lineage>
        <taxon>Bacteria</taxon>
        <taxon>Pseudomonadati</taxon>
        <taxon>Pseudomonadota</taxon>
        <taxon>Betaproteobacteria</taxon>
        <taxon>Burkholderiales</taxon>
        <taxon>Sphaerotilaceae</taxon>
        <taxon>Rubrivivax</taxon>
    </lineage>
</organism>
<evidence type="ECO:0000313" key="3">
    <source>
        <dbReference type="Proteomes" id="UP001041814"/>
    </source>
</evidence>
<keyword evidence="1" id="KW-0732">Signal</keyword>
<reference evidence="2" key="2">
    <citation type="journal article" date="2020" name="Microorganisms">
        <title>Osmotic Adaptation and Compatible Solute Biosynthesis of Phototrophic Bacteria as Revealed from Genome Analyses.</title>
        <authorList>
            <person name="Imhoff J.F."/>
            <person name="Rahn T."/>
            <person name="Kunzel S."/>
            <person name="Keller A."/>
            <person name="Neulinger S.C."/>
        </authorList>
    </citation>
    <scope>NUCLEOTIDE SEQUENCE</scope>
    <source>
        <strain evidence="2">IM 151</strain>
    </source>
</reference>
<accession>A0ABS1DRQ0</accession>
<evidence type="ECO:0000313" key="2">
    <source>
        <dbReference type="EMBL" id="MBK1712270.1"/>
    </source>
</evidence>